<evidence type="ECO:0000313" key="2">
    <source>
        <dbReference type="Proteomes" id="UP001060584"/>
    </source>
</evidence>
<sequence length="57" mass="6221">MNRMDRTTLSRLALLVILAALILALLGGCAVNTVTINNSVEVKDSRINVEANRLTRI</sequence>
<proteinExistence type="predicted"/>
<organism evidence="1 2">
    <name type="scientific">Ralstonia phage 10RS306A</name>
    <dbReference type="NCBI Taxonomy" id="2968818"/>
    <lineage>
        <taxon>Viruses</taxon>
        <taxon>Duplodnaviria</taxon>
        <taxon>Heunggongvirae</taxon>
        <taxon>Uroviricota</taxon>
        <taxon>Caudoviricetes</taxon>
        <taxon>Autographivirales</taxon>
        <taxon>Autotranscriptaviridae</taxon>
        <taxon>Serkorvirus</taxon>
        <taxon>Serkorvirus 10RS306A</taxon>
    </lineage>
</organism>
<gene>
    <name evidence="1" type="ORF">10RS306A_gene4583</name>
</gene>
<evidence type="ECO:0000313" key="1">
    <source>
        <dbReference type="EMBL" id="UXQ84863.1"/>
    </source>
</evidence>
<keyword evidence="2" id="KW-1185">Reference proteome</keyword>
<dbReference type="Proteomes" id="UP001060584">
    <property type="component" value="Segment"/>
</dbReference>
<protein>
    <submittedName>
        <fullName evidence="1">Uncharacterized protein</fullName>
    </submittedName>
</protein>
<reference evidence="1 2" key="1">
    <citation type="submission" date="2022-08" db="EMBL/GenBank/DDBJ databases">
        <authorList>
            <person name="Chen G.D."/>
        </authorList>
    </citation>
    <scope>NUCLEOTIDE SEQUENCE [LARGE SCALE GENOMIC DNA]</scope>
</reference>
<accession>A0A977TEL5</accession>
<name>A0A977TEL5_9CAUD</name>
<dbReference type="EMBL" id="OP313111">
    <property type="protein sequence ID" value="UXQ84863.1"/>
    <property type="molecule type" value="Genomic_DNA"/>
</dbReference>
<dbReference type="PROSITE" id="PS51257">
    <property type="entry name" value="PROKAR_LIPOPROTEIN"/>
    <property type="match status" value="1"/>
</dbReference>